<reference evidence="2" key="1">
    <citation type="journal article" date="2021" name="Genome Biol. Evol.">
        <title>A High-Quality Reference Genome for a Parasitic Bivalve with Doubly Uniparental Inheritance (Bivalvia: Unionida).</title>
        <authorList>
            <person name="Smith C.H."/>
        </authorList>
    </citation>
    <scope>NUCLEOTIDE SEQUENCE</scope>
    <source>
        <strain evidence="2">CHS0354</strain>
    </source>
</reference>
<dbReference type="AlphaFoldDB" id="A0AAE0SM75"/>
<sequence>MQNIKAGNKKCTTFYAIGATPQATTNKSPAEMLFGRKMKTKLPSIQIKSDDNKTRKIDTDTNFKVGDSVLLSTKDINDNSEKIRPSDNEEFSIPQESKEFNPYSTI</sequence>
<evidence type="ECO:0000313" key="3">
    <source>
        <dbReference type="Proteomes" id="UP001195483"/>
    </source>
</evidence>
<accession>A0AAE0SM75</accession>
<feature type="compositionally biased region" description="Basic and acidic residues" evidence="1">
    <location>
        <begin position="78"/>
        <end position="87"/>
    </location>
</feature>
<evidence type="ECO:0000313" key="2">
    <source>
        <dbReference type="EMBL" id="KAK3594273.1"/>
    </source>
</evidence>
<dbReference type="EMBL" id="JAEAOA010000579">
    <property type="protein sequence ID" value="KAK3594273.1"/>
    <property type="molecule type" value="Genomic_DNA"/>
</dbReference>
<evidence type="ECO:0000256" key="1">
    <source>
        <dbReference type="SAM" id="MobiDB-lite"/>
    </source>
</evidence>
<protein>
    <submittedName>
        <fullName evidence="2">Uncharacterized protein</fullName>
    </submittedName>
</protein>
<reference evidence="2" key="3">
    <citation type="submission" date="2023-05" db="EMBL/GenBank/DDBJ databases">
        <authorList>
            <person name="Smith C.H."/>
        </authorList>
    </citation>
    <scope>NUCLEOTIDE SEQUENCE</scope>
    <source>
        <strain evidence="2">CHS0354</strain>
        <tissue evidence="2">Mantle</tissue>
    </source>
</reference>
<dbReference type="Proteomes" id="UP001195483">
    <property type="component" value="Unassembled WGS sequence"/>
</dbReference>
<comment type="caution">
    <text evidence="2">The sequence shown here is derived from an EMBL/GenBank/DDBJ whole genome shotgun (WGS) entry which is preliminary data.</text>
</comment>
<keyword evidence="3" id="KW-1185">Reference proteome</keyword>
<name>A0AAE0SM75_9BIVA</name>
<gene>
    <name evidence="2" type="ORF">CHS0354_008856</name>
</gene>
<reference evidence="2" key="2">
    <citation type="journal article" date="2021" name="Genome Biol. Evol.">
        <title>Developing a high-quality reference genome for a parasitic bivalve with doubly uniparental inheritance (Bivalvia: Unionida).</title>
        <authorList>
            <person name="Smith C.H."/>
        </authorList>
    </citation>
    <scope>NUCLEOTIDE SEQUENCE</scope>
    <source>
        <strain evidence="2">CHS0354</strain>
        <tissue evidence="2">Mantle</tissue>
    </source>
</reference>
<feature type="region of interest" description="Disordered" evidence="1">
    <location>
        <begin position="78"/>
        <end position="106"/>
    </location>
</feature>
<organism evidence="2 3">
    <name type="scientific">Potamilus streckersoni</name>
    <dbReference type="NCBI Taxonomy" id="2493646"/>
    <lineage>
        <taxon>Eukaryota</taxon>
        <taxon>Metazoa</taxon>
        <taxon>Spiralia</taxon>
        <taxon>Lophotrochozoa</taxon>
        <taxon>Mollusca</taxon>
        <taxon>Bivalvia</taxon>
        <taxon>Autobranchia</taxon>
        <taxon>Heteroconchia</taxon>
        <taxon>Palaeoheterodonta</taxon>
        <taxon>Unionida</taxon>
        <taxon>Unionoidea</taxon>
        <taxon>Unionidae</taxon>
        <taxon>Ambleminae</taxon>
        <taxon>Lampsilini</taxon>
        <taxon>Potamilus</taxon>
    </lineage>
</organism>
<proteinExistence type="predicted"/>